<accession>A0ACC1PSY9</accession>
<proteinExistence type="predicted"/>
<sequence length="351" mass="38961">MDSNEQPGGTGQNISEAFLASTPNGEEVSTTANEGQAEVHTVAHAAGNGDSPGPPEEPPTGFPPHEWSTARYPATERQLHLLQSLSIAYHVDLPFLDDPNQQINRAGASRLIQFLTRGERPPQAVIDHILAEGVDPEPTEPFVWPNGDTELRTERQAQYIELLHEQIGGVPPPLANLTQNQASATIADLRSRAQEKPCKVNCARLLYPWTAASATVHDLPDSHLPRRLSNWCDPLRRCRCALFWDRHGQQVELDPYPESFQRWDIQDGESIDEPICSLLQDVERVLSVKVARVDLRALNANVVLDVEYDDGRHDIVRAANTEYNGDGPKIIDTEQRVKREIGILHAHVGPP</sequence>
<reference evidence="1" key="1">
    <citation type="submission" date="2022-08" db="EMBL/GenBank/DDBJ databases">
        <title>Genome Sequence of Pycnoporus sanguineus.</title>
        <authorList>
            <person name="Buettner E."/>
        </authorList>
    </citation>
    <scope>NUCLEOTIDE SEQUENCE</scope>
    <source>
        <strain evidence="1">CG-C14</strain>
    </source>
</reference>
<keyword evidence="2" id="KW-1185">Reference proteome</keyword>
<name>A0ACC1PSY9_9APHY</name>
<evidence type="ECO:0000313" key="2">
    <source>
        <dbReference type="Proteomes" id="UP001144978"/>
    </source>
</evidence>
<comment type="caution">
    <text evidence="1">The sequence shown here is derived from an EMBL/GenBank/DDBJ whole genome shotgun (WGS) entry which is preliminary data.</text>
</comment>
<gene>
    <name evidence="1" type="ORF">NUW54_g6180</name>
</gene>
<dbReference type="Proteomes" id="UP001144978">
    <property type="component" value="Unassembled WGS sequence"/>
</dbReference>
<protein>
    <submittedName>
        <fullName evidence="1">Uncharacterized protein</fullName>
    </submittedName>
</protein>
<evidence type="ECO:0000313" key="1">
    <source>
        <dbReference type="EMBL" id="KAJ3001847.1"/>
    </source>
</evidence>
<dbReference type="EMBL" id="JANSHE010001615">
    <property type="protein sequence ID" value="KAJ3001847.1"/>
    <property type="molecule type" value="Genomic_DNA"/>
</dbReference>
<organism evidence="1 2">
    <name type="scientific">Trametes sanguinea</name>
    <dbReference type="NCBI Taxonomy" id="158606"/>
    <lineage>
        <taxon>Eukaryota</taxon>
        <taxon>Fungi</taxon>
        <taxon>Dikarya</taxon>
        <taxon>Basidiomycota</taxon>
        <taxon>Agaricomycotina</taxon>
        <taxon>Agaricomycetes</taxon>
        <taxon>Polyporales</taxon>
        <taxon>Polyporaceae</taxon>
        <taxon>Trametes</taxon>
    </lineage>
</organism>